<dbReference type="EMBL" id="CP001798">
    <property type="protein sequence ID" value="ADE13498.1"/>
    <property type="molecule type" value="Genomic_DNA"/>
</dbReference>
<dbReference type="HOGENOM" id="CLU_1433135_0_0_6"/>
<dbReference type="AlphaFoldDB" id="D5BUU8"/>
<dbReference type="RefSeq" id="WP_013031394.1">
    <property type="nucleotide sequence ID" value="NC_013960.1"/>
</dbReference>
<keyword evidence="1" id="KW-0175">Coiled coil</keyword>
<name>D5BUU8_NITHN</name>
<feature type="coiled-coil region" evidence="1">
    <location>
        <begin position="126"/>
        <end position="153"/>
    </location>
</feature>
<organism evidence="2 3">
    <name type="scientific">Nitrosococcus halophilus (strain Nc4)</name>
    <dbReference type="NCBI Taxonomy" id="472759"/>
    <lineage>
        <taxon>Bacteria</taxon>
        <taxon>Pseudomonadati</taxon>
        <taxon>Pseudomonadota</taxon>
        <taxon>Gammaproteobacteria</taxon>
        <taxon>Chromatiales</taxon>
        <taxon>Chromatiaceae</taxon>
        <taxon>Nitrosococcus</taxon>
    </lineage>
</organism>
<keyword evidence="3" id="KW-1185">Reference proteome</keyword>
<protein>
    <recommendedName>
        <fullName evidence="4">DUF697 domain-containing protein</fullName>
    </recommendedName>
</protein>
<sequence>MKSNEAAVLIHASAVANGGVAFTLANTALGDTMLVTGLTLYMVRRLGKIYGVEDVAAKQIIGQCAAYYAGPYLTGKLLFWLPGVGNWANAATTVLLTETIGWTCVSLFSSGRKPEDLSDDEWSDILKTAKKKAEEEQQKNKILLQKMTSEEKKEIKTIAKKLKDESIPDEEKEKLLESLKAFYKDIKNR</sequence>
<evidence type="ECO:0000313" key="3">
    <source>
        <dbReference type="Proteomes" id="UP000001844"/>
    </source>
</evidence>
<accession>D5BUU8</accession>
<gene>
    <name evidence="2" type="ordered locus">Nhal_0299</name>
</gene>
<dbReference type="eggNOG" id="COG3597">
    <property type="taxonomic scope" value="Bacteria"/>
</dbReference>
<dbReference type="Proteomes" id="UP000001844">
    <property type="component" value="Chromosome"/>
</dbReference>
<evidence type="ECO:0000313" key="2">
    <source>
        <dbReference type="EMBL" id="ADE13498.1"/>
    </source>
</evidence>
<reference evidence="3" key="1">
    <citation type="submission" date="2010-04" db="EMBL/GenBank/DDBJ databases">
        <title>Complete genome sequence of Nitrosococcus halophilus Nc4, a salt-adapted, aerobic obligate ammonia-oxidizing sulfur purple bacterium.</title>
        <authorList>
            <consortium name="US DOE Joint Genome Institute"/>
            <person name="Campbell M.A."/>
            <person name="Malfatti S.A."/>
            <person name="Chain P.S.G."/>
            <person name="Heidelberg J.F."/>
            <person name="Ward B.B."/>
            <person name="Klotz M.G."/>
        </authorList>
    </citation>
    <scope>NUCLEOTIDE SEQUENCE [LARGE SCALE GENOMIC DNA]</scope>
    <source>
        <strain evidence="3">Nc4</strain>
    </source>
</reference>
<evidence type="ECO:0000256" key="1">
    <source>
        <dbReference type="SAM" id="Coils"/>
    </source>
</evidence>
<proteinExistence type="predicted"/>
<dbReference type="KEGG" id="nhl:Nhal_0299"/>
<dbReference type="OrthoDB" id="9255830at2"/>
<evidence type="ECO:0008006" key="4">
    <source>
        <dbReference type="Google" id="ProtNLM"/>
    </source>
</evidence>